<evidence type="ECO:0000256" key="6">
    <source>
        <dbReference type="ARBA" id="ARBA00023136"/>
    </source>
</evidence>
<dbReference type="Proteomes" id="UP000027265">
    <property type="component" value="Unassembled WGS sequence"/>
</dbReference>
<organism evidence="8 9">
    <name type="scientific">Jaapia argillacea MUCL 33604</name>
    <dbReference type="NCBI Taxonomy" id="933084"/>
    <lineage>
        <taxon>Eukaryota</taxon>
        <taxon>Fungi</taxon>
        <taxon>Dikarya</taxon>
        <taxon>Basidiomycota</taxon>
        <taxon>Agaricomycotina</taxon>
        <taxon>Agaricomycetes</taxon>
        <taxon>Agaricomycetidae</taxon>
        <taxon>Jaapiales</taxon>
        <taxon>Jaapiaceae</taxon>
        <taxon>Jaapia</taxon>
    </lineage>
</organism>
<evidence type="ECO:0000256" key="2">
    <source>
        <dbReference type="ARBA" id="ARBA00004673"/>
    </source>
</evidence>
<keyword evidence="7" id="KW-0812">Transmembrane</keyword>
<keyword evidence="5 7" id="KW-0496">Mitochondrion</keyword>
<keyword evidence="7" id="KW-1133">Transmembrane helix</keyword>
<dbReference type="AlphaFoldDB" id="A0A067QFD1"/>
<dbReference type="STRING" id="933084.A0A067QFD1"/>
<gene>
    <name evidence="8" type="ORF">JAAARDRAFT_28511</name>
</gene>
<protein>
    <recommendedName>
        <fullName evidence="7">Cytochrome c oxidase subunit 8, mitochondrial</fullName>
    </recommendedName>
    <alternativeName>
        <fullName evidence="7">Cytochrome c oxidase polypeptide VIII</fullName>
    </alternativeName>
</protein>
<comment type="similarity">
    <text evidence="3 7">Belongs to the cytochrome c oxidase VIIc family.</text>
</comment>
<dbReference type="OrthoDB" id="9974841at2759"/>
<dbReference type="Gene3D" id="4.10.49.10">
    <property type="entry name" value="Cytochrome c oxidase subunit VIIc"/>
    <property type="match status" value="1"/>
</dbReference>
<evidence type="ECO:0000256" key="3">
    <source>
        <dbReference type="ARBA" id="ARBA00010514"/>
    </source>
</evidence>
<dbReference type="EMBL" id="KL197709">
    <property type="protein sequence ID" value="KDQ64865.1"/>
    <property type="molecule type" value="Genomic_DNA"/>
</dbReference>
<sequence>MSVLARASALRHQVVRSRAGVRSMSYDHIPFSFKNRPVFALKVIGYLGLGFGVPVLASAYQLKKAGGVAA</sequence>
<evidence type="ECO:0000256" key="5">
    <source>
        <dbReference type="ARBA" id="ARBA00023128"/>
    </source>
</evidence>
<evidence type="ECO:0000256" key="7">
    <source>
        <dbReference type="RuleBase" id="RU368123"/>
    </source>
</evidence>
<proteinExistence type="inferred from homology"/>
<feature type="transmembrane region" description="Helical" evidence="7">
    <location>
        <begin position="39"/>
        <end position="60"/>
    </location>
</feature>
<evidence type="ECO:0000313" key="9">
    <source>
        <dbReference type="Proteomes" id="UP000027265"/>
    </source>
</evidence>
<name>A0A067QFD1_9AGAM</name>
<keyword evidence="9" id="KW-1185">Reference proteome</keyword>
<evidence type="ECO:0000256" key="4">
    <source>
        <dbReference type="ARBA" id="ARBA00022792"/>
    </source>
</evidence>
<comment type="function">
    <text evidence="7">Component of the cytochrome c oxidase, the last enzyme in the mitochondrial electron transport chain which drives oxidative phosphorylation. The respiratory chain contains 3 multisubunit complexes succinate dehydrogenase (complex II, CII), ubiquinol-cytochrome c oxidoreductase (cytochrome b-c1 complex, complex III, CIII) and cytochrome c oxidase (complex IV, CIV), that cooperate to transfer electrons derived from NADH and succinate to molecular oxygen, creating an electrochemical gradient over the inner membrane that drives transmembrane transport and the ATP synthase. Cytochrome c oxidase is the component of the respiratory chain that catalyzes the reduction of oxygen to water. Electrons originating from reduced cytochrome c in the intermembrane space (IMS) are transferred via the dinuclear copper A center (CU(A)) of subunit 2 and heme A of subunit 1 to the active site in subunit 1, a binuclear center (BNC) formed by heme A3 and copper B (CU(B)). The BNC reduces molecular oxygen to 2 water molecules using 4 electrons from cytochrome c in the IMS and 4 protons from the mitochondrial matrix.</text>
</comment>
<dbReference type="GO" id="GO:0045277">
    <property type="term" value="C:respiratory chain complex IV"/>
    <property type="evidence" value="ECO:0007669"/>
    <property type="project" value="UniProtKB-UniRule"/>
</dbReference>
<comment type="pathway">
    <text evidence="2 7">Energy metabolism; oxidative phosphorylation.</text>
</comment>
<accession>A0A067QFD1</accession>
<reference evidence="9" key="1">
    <citation type="journal article" date="2014" name="Proc. Natl. Acad. Sci. U.S.A.">
        <title>Extensive sampling of basidiomycete genomes demonstrates inadequacy of the white-rot/brown-rot paradigm for wood decay fungi.</title>
        <authorList>
            <person name="Riley R."/>
            <person name="Salamov A.A."/>
            <person name="Brown D.W."/>
            <person name="Nagy L.G."/>
            <person name="Floudas D."/>
            <person name="Held B.W."/>
            <person name="Levasseur A."/>
            <person name="Lombard V."/>
            <person name="Morin E."/>
            <person name="Otillar R."/>
            <person name="Lindquist E.A."/>
            <person name="Sun H."/>
            <person name="LaButti K.M."/>
            <person name="Schmutz J."/>
            <person name="Jabbour D."/>
            <person name="Luo H."/>
            <person name="Baker S.E."/>
            <person name="Pisabarro A.G."/>
            <person name="Walton J.D."/>
            <person name="Blanchette R.A."/>
            <person name="Henrissat B."/>
            <person name="Martin F."/>
            <person name="Cullen D."/>
            <person name="Hibbett D.S."/>
            <person name="Grigoriev I.V."/>
        </authorList>
    </citation>
    <scope>NUCLEOTIDE SEQUENCE [LARGE SCALE GENOMIC DNA]</scope>
    <source>
        <strain evidence="9">MUCL 33604</strain>
    </source>
</reference>
<keyword evidence="6 7" id="KW-0472">Membrane</keyword>
<dbReference type="HOGENOM" id="CLU_169812_1_1_1"/>
<dbReference type="InterPro" id="IPR004202">
    <property type="entry name" value="COX7C/Cox8"/>
</dbReference>
<dbReference type="GO" id="GO:0006123">
    <property type="term" value="P:mitochondrial electron transport, cytochrome c to oxygen"/>
    <property type="evidence" value="ECO:0007669"/>
    <property type="project" value="UniProtKB-UniRule"/>
</dbReference>
<evidence type="ECO:0000256" key="1">
    <source>
        <dbReference type="ARBA" id="ARBA00004434"/>
    </source>
</evidence>
<comment type="subunit">
    <text evidence="7">Component of the cytochrome c oxidase (complex IV, CIV), a multisubunit enzyme composed of a catalytic core of 3 subunits and several supernumerary subunits. The complex exists as a monomer or a dimer and forms supercomplexes (SCs) in the inner mitochondrial membrane with ubiquinol-cytochrome c oxidoreductase (cytochrome b-c1 complex, complex III, CIII).</text>
</comment>
<dbReference type="InParanoid" id="A0A067QFD1"/>
<dbReference type="Pfam" id="PF02935">
    <property type="entry name" value="COX7C"/>
    <property type="match status" value="1"/>
</dbReference>
<comment type="subcellular location">
    <subcellularLocation>
        <location evidence="1 7">Mitochondrion inner membrane</location>
        <topology evidence="1 7">Single-pass membrane protein</topology>
    </subcellularLocation>
</comment>
<dbReference type="UniPathway" id="UPA00705"/>
<dbReference type="GO" id="GO:0005743">
    <property type="term" value="C:mitochondrial inner membrane"/>
    <property type="evidence" value="ECO:0007669"/>
    <property type="project" value="UniProtKB-SubCell"/>
</dbReference>
<dbReference type="InterPro" id="IPR036636">
    <property type="entry name" value="COX7C/Cox8_sf"/>
</dbReference>
<evidence type="ECO:0000313" key="8">
    <source>
        <dbReference type="EMBL" id="KDQ64865.1"/>
    </source>
</evidence>
<keyword evidence="4 7" id="KW-0999">Mitochondrion inner membrane</keyword>
<keyword evidence="7" id="KW-0809">Transit peptide</keyword>
<dbReference type="SUPFAM" id="SSF81427">
    <property type="entry name" value="Mitochondrial cytochrome c oxidase subunit VIIc (aka VIIIa)"/>
    <property type="match status" value="1"/>
</dbReference>